<dbReference type="EMBL" id="BIXY01000098">
    <property type="protein sequence ID" value="GCF11201.1"/>
    <property type="molecule type" value="Genomic_DNA"/>
</dbReference>
<comment type="caution">
    <text evidence="2">The sequence shown here is derived from an EMBL/GenBank/DDBJ whole genome shotgun (WGS) entry which is preliminary data.</text>
</comment>
<gene>
    <name evidence="2" type="ORF">KDI_47650</name>
</gene>
<name>A0A5A5THX8_9CHLR</name>
<evidence type="ECO:0000313" key="3">
    <source>
        <dbReference type="Proteomes" id="UP000322530"/>
    </source>
</evidence>
<organism evidence="2 3">
    <name type="scientific">Dictyobacter arantiisoli</name>
    <dbReference type="NCBI Taxonomy" id="2014874"/>
    <lineage>
        <taxon>Bacteria</taxon>
        <taxon>Bacillati</taxon>
        <taxon>Chloroflexota</taxon>
        <taxon>Ktedonobacteria</taxon>
        <taxon>Ktedonobacterales</taxon>
        <taxon>Dictyobacteraceae</taxon>
        <taxon>Dictyobacter</taxon>
    </lineage>
</organism>
<dbReference type="AlphaFoldDB" id="A0A5A5THX8"/>
<dbReference type="RefSeq" id="WP_149404041.1">
    <property type="nucleotide sequence ID" value="NZ_BIXY01000098.1"/>
</dbReference>
<proteinExistence type="predicted"/>
<protein>
    <submittedName>
        <fullName evidence="2">Uncharacterized protein</fullName>
    </submittedName>
</protein>
<feature type="compositionally biased region" description="Basic and acidic residues" evidence="1">
    <location>
        <begin position="1"/>
        <end position="18"/>
    </location>
</feature>
<reference evidence="2 3" key="1">
    <citation type="submission" date="2019-01" db="EMBL/GenBank/DDBJ databases">
        <title>Draft genome sequence of Dictyobacter sp. Uno17.</title>
        <authorList>
            <person name="Wang C.M."/>
            <person name="Zheng Y."/>
            <person name="Sakai Y."/>
            <person name="Abe K."/>
            <person name="Yokota A."/>
            <person name="Yabe S."/>
        </authorList>
    </citation>
    <scope>NUCLEOTIDE SEQUENCE [LARGE SCALE GENOMIC DNA]</scope>
    <source>
        <strain evidence="2 3">Uno17</strain>
    </source>
</reference>
<feature type="region of interest" description="Disordered" evidence="1">
    <location>
        <begin position="1"/>
        <end position="21"/>
    </location>
</feature>
<accession>A0A5A5THX8</accession>
<feature type="region of interest" description="Disordered" evidence="1">
    <location>
        <begin position="171"/>
        <end position="194"/>
    </location>
</feature>
<keyword evidence="3" id="KW-1185">Reference proteome</keyword>
<sequence>MPRTRTERGPRKIEESKTGRVWWRPGEPHPLDTLDAELSDLRDHLPTEIEALLLAAHQTQQHLETLQQLEQADDPMEAFTAADHLASRAVVERFHNRKHEHHLRTIFAIQRRKRLLGRLQAIRAALDLANGLLSEDETLSDEFLSTWREKTAKPEEPAPEHRMELELELTAESEPPELDPTELEPVEPEPVEPEPVAVEEIQEEVLSREELRVHHLDEPLTPLVGSVEQSRQLLRDFEAKLPALRSGLVAGNGWIEIFHVPKRHYKKEVVAYSSAWAKHLEHGRPLSPEIEQAIDPRVATCIRQGAPLPERTARSGLRHHLRGTLRQVSLARTQADLHRLARPTQ</sequence>
<evidence type="ECO:0000256" key="1">
    <source>
        <dbReference type="SAM" id="MobiDB-lite"/>
    </source>
</evidence>
<dbReference type="Proteomes" id="UP000322530">
    <property type="component" value="Unassembled WGS sequence"/>
</dbReference>
<feature type="compositionally biased region" description="Acidic residues" evidence="1">
    <location>
        <begin position="171"/>
        <end position="192"/>
    </location>
</feature>
<evidence type="ECO:0000313" key="2">
    <source>
        <dbReference type="EMBL" id="GCF11201.1"/>
    </source>
</evidence>